<dbReference type="PRINTS" id="PR00081">
    <property type="entry name" value="GDHRDH"/>
</dbReference>
<keyword evidence="2" id="KW-0560">Oxidoreductase</keyword>
<name>A0A0X8P488_ALCXX</name>
<dbReference type="PROSITE" id="PS00061">
    <property type="entry name" value="ADH_SHORT"/>
    <property type="match status" value="1"/>
</dbReference>
<sequence>MSARFQDQVIIVTGAVGGIGSAIVEGFLAEGGKVGLIDFNSQGGQAYEKELKKRGHAVTFVHADVSHFDQCQAAYDRITRDLGPATILVNNVGISPKTDGRALKVWEMTPGEWDKVVAVNLNSVFYMTHLATPHMVRQRQGRVINMSSVAGKAYCDIVAAHYAATKAALLGLTRHWAAELGEHEVTVNGLAPGRISTPLLKSVPKEINDAVADVTALRRLGTPEEVADACLFFASDQARFVTGQVLDVAGGWLMT</sequence>
<dbReference type="Proteomes" id="UP000060602">
    <property type="component" value="Chromosome"/>
</dbReference>
<dbReference type="GO" id="GO:0006633">
    <property type="term" value="P:fatty acid biosynthetic process"/>
    <property type="evidence" value="ECO:0007669"/>
    <property type="project" value="TreeGrafter"/>
</dbReference>
<dbReference type="EMBL" id="CP014060">
    <property type="protein sequence ID" value="AMG39597.1"/>
    <property type="molecule type" value="Genomic_DNA"/>
</dbReference>
<dbReference type="InterPro" id="IPR036291">
    <property type="entry name" value="NAD(P)-bd_dom_sf"/>
</dbReference>
<dbReference type="PRINTS" id="PR00080">
    <property type="entry name" value="SDRFAMILY"/>
</dbReference>
<evidence type="ECO:0000256" key="2">
    <source>
        <dbReference type="ARBA" id="ARBA00023002"/>
    </source>
</evidence>
<dbReference type="GO" id="GO:0048038">
    <property type="term" value="F:quinone binding"/>
    <property type="evidence" value="ECO:0007669"/>
    <property type="project" value="TreeGrafter"/>
</dbReference>
<dbReference type="GO" id="GO:0016616">
    <property type="term" value="F:oxidoreductase activity, acting on the CH-OH group of donors, NAD or NADP as acceptor"/>
    <property type="evidence" value="ECO:0007669"/>
    <property type="project" value="TreeGrafter"/>
</dbReference>
<dbReference type="InterPro" id="IPR020904">
    <property type="entry name" value="Sc_DH/Rdtase_CS"/>
</dbReference>
<dbReference type="RefSeq" id="WP_061073928.1">
    <property type="nucleotide sequence ID" value="NZ_CP014060.2"/>
</dbReference>
<dbReference type="Gene3D" id="3.40.50.720">
    <property type="entry name" value="NAD(P)-binding Rossmann-like Domain"/>
    <property type="match status" value="1"/>
</dbReference>
<evidence type="ECO:0000256" key="1">
    <source>
        <dbReference type="ARBA" id="ARBA00006484"/>
    </source>
</evidence>
<dbReference type="InterPro" id="IPR002347">
    <property type="entry name" value="SDR_fam"/>
</dbReference>
<evidence type="ECO:0000313" key="3">
    <source>
        <dbReference type="EMBL" id="AMG39597.1"/>
    </source>
</evidence>
<dbReference type="NCBIfam" id="NF009466">
    <property type="entry name" value="PRK12826.1-2"/>
    <property type="match status" value="1"/>
</dbReference>
<proteinExistence type="inferred from homology"/>
<dbReference type="PANTHER" id="PTHR42760">
    <property type="entry name" value="SHORT-CHAIN DEHYDROGENASES/REDUCTASES FAMILY MEMBER"/>
    <property type="match status" value="1"/>
</dbReference>
<dbReference type="Pfam" id="PF13561">
    <property type="entry name" value="adh_short_C2"/>
    <property type="match status" value="1"/>
</dbReference>
<reference evidence="4" key="1">
    <citation type="submission" date="2015-12" db="EMBL/GenBank/DDBJ databases">
        <title>FDA dAtabase for Regulatory Grade micrObial Sequences (FDA-ARGOS): Supporting development and validation of Infectious Disease Dx tests.</title>
        <authorList>
            <person name="Case J."/>
            <person name="Tallon L."/>
            <person name="Sadzewicz L."/>
            <person name="Sengamalay N."/>
            <person name="Ott S."/>
            <person name="Godinez A."/>
            <person name="Nagaraj S."/>
            <person name="Nadendla S."/>
            <person name="Sichtig H."/>
        </authorList>
    </citation>
    <scope>NUCLEOTIDE SEQUENCE [LARGE SCALE GENOMIC DNA]</scope>
    <source>
        <strain evidence="4">FDAARGOS_147</strain>
    </source>
</reference>
<dbReference type="PANTHER" id="PTHR42760:SF133">
    <property type="entry name" value="3-OXOACYL-[ACYL-CARRIER-PROTEIN] REDUCTASE"/>
    <property type="match status" value="1"/>
</dbReference>
<comment type="similarity">
    <text evidence="1">Belongs to the short-chain dehydrogenases/reductases (SDR) family.</text>
</comment>
<gene>
    <name evidence="3" type="ORF">AL504_28515</name>
</gene>
<dbReference type="SUPFAM" id="SSF51735">
    <property type="entry name" value="NAD(P)-binding Rossmann-fold domains"/>
    <property type="match status" value="1"/>
</dbReference>
<accession>A0A0X8P488</accession>
<evidence type="ECO:0000313" key="4">
    <source>
        <dbReference type="Proteomes" id="UP000060602"/>
    </source>
</evidence>
<dbReference type="FunFam" id="3.40.50.720:FF:000173">
    <property type="entry name" value="3-oxoacyl-[acyl-carrier protein] reductase"/>
    <property type="match status" value="1"/>
</dbReference>
<organism evidence="3 4">
    <name type="scientific">Alcaligenes xylosoxydans xylosoxydans</name>
    <name type="common">Achromobacter xylosoxidans</name>
    <dbReference type="NCBI Taxonomy" id="85698"/>
    <lineage>
        <taxon>Bacteria</taxon>
        <taxon>Pseudomonadati</taxon>
        <taxon>Pseudomonadota</taxon>
        <taxon>Betaproteobacteria</taxon>
        <taxon>Burkholderiales</taxon>
        <taxon>Alcaligenaceae</taxon>
        <taxon>Achromobacter</taxon>
    </lineage>
</organism>
<dbReference type="AlphaFoldDB" id="A0A0X8P488"/>
<protein>
    <submittedName>
        <fullName evidence="3">SDR family NAD(P)-dependent oxidoreductase</fullName>
    </submittedName>
</protein>